<dbReference type="NCBIfam" id="TIGR03592">
    <property type="entry name" value="yidC_oxa1_cterm"/>
    <property type="match status" value="1"/>
</dbReference>
<evidence type="ECO:0000256" key="1">
    <source>
        <dbReference type="ARBA" id="ARBA00004651"/>
    </source>
</evidence>
<feature type="domain" description="Membrane insertase YidC/Oxa/ALB C-terminal" evidence="14">
    <location>
        <begin position="61"/>
        <end position="249"/>
    </location>
</feature>
<dbReference type="GO" id="GO:0015031">
    <property type="term" value="P:protein transport"/>
    <property type="evidence" value="ECO:0007669"/>
    <property type="project" value="UniProtKB-KW"/>
</dbReference>
<dbReference type="GO" id="GO:0032977">
    <property type="term" value="F:membrane insertase activity"/>
    <property type="evidence" value="ECO:0007669"/>
    <property type="project" value="InterPro"/>
</dbReference>
<organism evidence="15 16">
    <name type="scientific">Melissococcus plutonius</name>
    <dbReference type="NCBI Taxonomy" id="33970"/>
    <lineage>
        <taxon>Bacteria</taxon>
        <taxon>Bacillati</taxon>
        <taxon>Bacillota</taxon>
        <taxon>Bacilli</taxon>
        <taxon>Lactobacillales</taxon>
        <taxon>Enterococcaceae</taxon>
        <taxon>Melissococcus</taxon>
    </lineage>
</organism>
<dbReference type="GO" id="GO:0051205">
    <property type="term" value="P:protein insertion into membrane"/>
    <property type="evidence" value="ECO:0007669"/>
    <property type="project" value="TreeGrafter"/>
</dbReference>
<keyword evidence="4 12" id="KW-0812">Transmembrane</keyword>
<evidence type="ECO:0000256" key="5">
    <source>
        <dbReference type="ARBA" id="ARBA00022729"/>
    </source>
</evidence>
<keyword evidence="3 12" id="KW-1003">Cell membrane</keyword>
<gene>
    <name evidence="12" type="primary">yidC</name>
    <name evidence="15" type="ORF">DAT561_0732</name>
</gene>
<dbReference type="InterPro" id="IPR001708">
    <property type="entry name" value="YidC/ALB3/OXA1/COX18"/>
</dbReference>
<accession>A0A2Z5Y222</accession>
<keyword evidence="10 12" id="KW-0143">Chaperone</keyword>
<feature type="transmembrane region" description="Helical" evidence="12">
    <location>
        <begin position="207"/>
        <end position="225"/>
    </location>
</feature>
<evidence type="ECO:0000256" key="13">
    <source>
        <dbReference type="SAM" id="MobiDB-lite"/>
    </source>
</evidence>
<evidence type="ECO:0000256" key="12">
    <source>
        <dbReference type="HAMAP-Rule" id="MF_01811"/>
    </source>
</evidence>
<keyword evidence="11 12" id="KW-0449">Lipoprotein</keyword>
<keyword evidence="7 12" id="KW-1133">Transmembrane helix</keyword>
<feature type="region of interest" description="Disordered" evidence="13">
    <location>
        <begin position="271"/>
        <end position="315"/>
    </location>
</feature>
<comment type="similarity">
    <text evidence="12">Belongs to the OXA1/ALB3/YidC family. Type 2 subfamily.</text>
</comment>
<dbReference type="PRINTS" id="PR00701">
    <property type="entry name" value="60KDINNERMP"/>
</dbReference>
<dbReference type="SUPFAM" id="SSF103473">
    <property type="entry name" value="MFS general substrate transporter"/>
    <property type="match status" value="1"/>
</dbReference>
<evidence type="ECO:0000313" key="15">
    <source>
        <dbReference type="EMBL" id="BBC60851.1"/>
    </source>
</evidence>
<dbReference type="InterPro" id="IPR028055">
    <property type="entry name" value="YidC/Oxa/ALB_C"/>
</dbReference>
<comment type="function">
    <text evidence="12">Required for the insertion and/or proper folding and/or complex formation of integral membrane proteins into the membrane. Involved in integration of membrane proteins that insert both dependently and independently of the Sec translocase complex, as well as at least some lipoproteins.</text>
</comment>
<dbReference type="PANTHER" id="PTHR12428:SF65">
    <property type="entry name" value="CYTOCHROME C OXIDASE ASSEMBLY PROTEIN COX18, MITOCHONDRIAL"/>
    <property type="match status" value="1"/>
</dbReference>
<dbReference type="RefSeq" id="WP_015694835.1">
    <property type="nucleotide sequence ID" value="NZ_AP018492.1"/>
</dbReference>
<dbReference type="InterPro" id="IPR023060">
    <property type="entry name" value="YidC/YidC1/YidC2_Firmicutes"/>
</dbReference>
<sequence>MRKLNRWLYGSGLFALLLFLAGCVKTGKNGQPTGDGIVYNLLVQPMSNMITYLVNHFNWNYGWAIIVITIIVRIIILPLGLYQSHKSLVQSEKMQALKPQLDIAQSNLKQAKTQEEQLNARADMQRVYKENNVSMVGGIGCLPLLIQMPIFSALFFAAKYTKGITQANFLGISLGKPSLVFVALAGAAYLLQGYLSTIGIPEEQKKTMKSMLIVSPLMIVFMSFSSPAGVALYWVVGGIFTCIQTFITNVLMRPKIKAKIEEDLKNNPPKQVVFARKDITADKSKEDKTTKNKSSKKNNSTNGRNAGKQKRNTNK</sequence>
<dbReference type="CDD" id="cd20070">
    <property type="entry name" value="5TM_YidC_Alb3"/>
    <property type="match status" value="1"/>
</dbReference>
<dbReference type="EMBL" id="AP018492">
    <property type="protein sequence ID" value="BBC60851.1"/>
    <property type="molecule type" value="Genomic_DNA"/>
</dbReference>
<keyword evidence="6 12" id="KW-0653">Protein transport</keyword>
<evidence type="ECO:0000256" key="8">
    <source>
        <dbReference type="ARBA" id="ARBA00023136"/>
    </source>
</evidence>
<feature type="transmembrane region" description="Helical" evidence="12">
    <location>
        <begin position="178"/>
        <end position="195"/>
    </location>
</feature>
<keyword evidence="5 12" id="KW-0732">Signal</keyword>
<dbReference type="HAMAP" id="MF_01811">
    <property type="entry name" value="YidC_type2"/>
    <property type="match status" value="1"/>
</dbReference>
<dbReference type="GeneID" id="57043285"/>
<evidence type="ECO:0000256" key="7">
    <source>
        <dbReference type="ARBA" id="ARBA00022989"/>
    </source>
</evidence>
<feature type="transmembrane region" description="Helical" evidence="12">
    <location>
        <begin position="61"/>
        <end position="82"/>
    </location>
</feature>
<dbReference type="PROSITE" id="PS51257">
    <property type="entry name" value="PROKAR_LIPOPROTEIN"/>
    <property type="match status" value="1"/>
</dbReference>
<evidence type="ECO:0000256" key="11">
    <source>
        <dbReference type="ARBA" id="ARBA00023288"/>
    </source>
</evidence>
<dbReference type="PANTHER" id="PTHR12428">
    <property type="entry name" value="OXA1"/>
    <property type="match status" value="1"/>
</dbReference>
<comment type="subcellular location">
    <subcellularLocation>
        <location evidence="1 12">Cell membrane</location>
        <topology evidence="1 12">Multi-pass membrane protein</topology>
    </subcellularLocation>
</comment>
<evidence type="ECO:0000313" key="16">
    <source>
        <dbReference type="Proteomes" id="UP000269226"/>
    </source>
</evidence>
<dbReference type="Pfam" id="PF02096">
    <property type="entry name" value="60KD_IMP"/>
    <property type="match status" value="1"/>
</dbReference>
<name>A0A2Z5Y222_9ENTE</name>
<dbReference type="Proteomes" id="UP000269226">
    <property type="component" value="Chromosome"/>
</dbReference>
<protein>
    <recommendedName>
        <fullName evidence="12">Membrane protein insertase YidC</fullName>
    </recommendedName>
    <alternativeName>
        <fullName evidence="12">Foldase YidC</fullName>
    </alternativeName>
    <alternativeName>
        <fullName evidence="12">Membrane integrase YidC</fullName>
    </alternativeName>
    <alternativeName>
        <fullName evidence="12">Membrane protein YidC</fullName>
    </alternativeName>
</protein>
<keyword evidence="2 12" id="KW-0813">Transport</keyword>
<evidence type="ECO:0000256" key="2">
    <source>
        <dbReference type="ARBA" id="ARBA00022448"/>
    </source>
</evidence>
<dbReference type="InterPro" id="IPR036259">
    <property type="entry name" value="MFS_trans_sf"/>
</dbReference>
<feature type="transmembrane region" description="Helical" evidence="12">
    <location>
        <begin position="231"/>
        <end position="252"/>
    </location>
</feature>
<feature type="compositionally biased region" description="Basic and acidic residues" evidence="13">
    <location>
        <begin position="275"/>
        <end position="290"/>
    </location>
</feature>
<dbReference type="AlphaFoldDB" id="A0A2Z5Y222"/>
<evidence type="ECO:0000256" key="6">
    <source>
        <dbReference type="ARBA" id="ARBA00022927"/>
    </source>
</evidence>
<evidence type="ECO:0000256" key="4">
    <source>
        <dbReference type="ARBA" id="ARBA00022692"/>
    </source>
</evidence>
<keyword evidence="8 12" id="KW-0472">Membrane</keyword>
<dbReference type="GO" id="GO:0005886">
    <property type="term" value="C:plasma membrane"/>
    <property type="evidence" value="ECO:0007669"/>
    <property type="project" value="UniProtKB-SubCell"/>
</dbReference>
<reference evidence="15 16" key="1">
    <citation type="submission" date="2018-01" db="EMBL/GenBank/DDBJ databases">
        <title>Whole genome sequence of Melissococcus plutonius DAT561.</title>
        <authorList>
            <person name="Okumura K."/>
            <person name="Takamatsu D."/>
            <person name="Okura M."/>
        </authorList>
    </citation>
    <scope>NUCLEOTIDE SEQUENCE [LARGE SCALE GENOMIC DNA]</scope>
    <source>
        <strain evidence="15 16">DAT561</strain>
    </source>
</reference>
<dbReference type="InterPro" id="IPR047196">
    <property type="entry name" value="YidC_ALB_C"/>
</dbReference>
<evidence type="ECO:0000256" key="10">
    <source>
        <dbReference type="ARBA" id="ARBA00023186"/>
    </source>
</evidence>
<evidence type="ECO:0000256" key="3">
    <source>
        <dbReference type="ARBA" id="ARBA00022475"/>
    </source>
</evidence>
<keyword evidence="9" id="KW-0564">Palmitate</keyword>
<evidence type="ECO:0000256" key="9">
    <source>
        <dbReference type="ARBA" id="ARBA00023139"/>
    </source>
</evidence>
<feature type="transmembrane region" description="Helical" evidence="12">
    <location>
        <begin position="133"/>
        <end position="158"/>
    </location>
</feature>
<proteinExistence type="inferred from homology"/>
<evidence type="ECO:0000259" key="14">
    <source>
        <dbReference type="Pfam" id="PF02096"/>
    </source>
</evidence>